<dbReference type="KEGG" id="pms:KNP414_02645"/>
<dbReference type="HOGENOM" id="CLU_124945_0_0_9"/>
<dbReference type="InterPro" id="IPR024563">
    <property type="entry name" value="YqhR"/>
</dbReference>
<proteinExistence type="predicted"/>
<dbReference type="Proteomes" id="UP000006620">
    <property type="component" value="Chromosome"/>
</dbReference>
<evidence type="ECO:0000313" key="2">
    <source>
        <dbReference type="EMBL" id="AEI41206.1"/>
    </source>
</evidence>
<organism evidence="2 3">
    <name type="scientific">Paenibacillus mucilaginosus (strain KNP414)</name>
    <dbReference type="NCBI Taxonomy" id="1036673"/>
    <lineage>
        <taxon>Bacteria</taxon>
        <taxon>Bacillati</taxon>
        <taxon>Bacillota</taxon>
        <taxon>Bacilli</taxon>
        <taxon>Bacillales</taxon>
        <taxon>Paenibacillaceae</taxon>
        <taxon>Paenibacillus</taxon>
    </lineage>
</organism>
<reference evidence="3" key="1">
    <citation type="submission" date="2011-06" db="EMBL/GenBank/DDBJ databases">
        <title>Complete genome sequence of Paenibacillus mucilaginosus KNP414.</title>
        <authorList>
            <person name="Wang J."/>
            <person name="Hu S."/>
            <person name="Hu X."/>
            <person name="Zhang B."/>
            <person name="Dong D."/>
            <person name="Zhang S."/>
            <person name="Zhao K."/>
            <person name="Wu D."/>
        </authorList>
    </citation>
    <scope>NUCLEOTIDE SEQUENCE [LARGE SCALE GENOMIC DNA]</scope>
    <source>
        <strain evidence="3">KNP414</strain>
    </source>
</reference>
<dbReference type="Pfam" id="PF11085">
    <property type="entry name" value="YqhR"/>
    <property type="match status" value="1"/>
</dbReference>
<evidence type="ECO:0008006" key="4">
    <source>
        <dbReference type="Google" id="ProtNLM"/>
    </source>
</evidence>
<gene>
    <name evidence="2" type="ordered locus">KNP414_02645</name>
</gene>
<accession>F8F5N3</accession>
<dbReference type="PATRIC" id="fig|1036673.3.peg.2404"/>
<reference evidence="2 3" key="2">
    <citation type="journal article" date="2013" name="Genome Announc.">
        <title>Genome Sequence of Growth-Improving Paenibacillus mucilaginosus Strain KNP414.</title>
        <authorList>
            <person name="Lu J.J."/>
            <person name="Wang J.F."/>
            <person name="Hu X.F."/>
        </authorList>
    </citation>
    <scope>NUCLEOTIDE SEQUENCE [LARGE SCALE GENOMIC DNA]</scope>
    <source>
        <strain evidence="2 3">KNP414</strain>
    </source>
</reference>
<dbReference type="EMBL" id="CP002869">
    <property type="protein sequence ID" value="AEI41206.1"/>
    <property type="molecule type" value="Genomic_DNA"/>
</dbReference>
<keyword evidence="1" id="KW-0812">Transmembrane</keyword>
<keyword evidence="1" id="KW-0472">Membrane</keyword>
<feature type="transmembrane region" description="Helical" evidence="1">
    <location>
        <begin position="14"/>
        <end position="34"/>
    </location>
</feature>
<evidence type="ECO:0000313" key="3">
    <source>
        <dbReference type="Proteomes" id="UP000006620"/>
    </source>
</evidence>
<dbReference type="RefSeq" id="WP_013916367.1">
    <property type="nucleotide sequence ID" value="NC_015690.1"/>
</dbReference>
<feature type="transmembrane region" description="Helical" evidence="1">
    <location>
        <begin position="97"/>
        <end position="120"/>
    </location>
</feature>
<dbReference type="AlphaFoldDB" id="F8F5N3"/>
<sequence length="166" mass="19179">MDHRFHKKHRTNKWFFAAYIGFFAGVIWGGLKLLEHYFHFTSLTPSFLVEPFFLHSFLFTWIGTLIGWGAFIGLSVAASLIYALVLSKFQGPWYGMAYGLAWWGALYLLIGPLIGMMPWILRLDLNTILTDVSLFALWGLFIGYSIAFEFTDERAREPITKRRKLA</sequence>
<feature type="transmembrane region" description="Helical" evidence="1">
    <location>
        <begin position="132"/>
        <end position="151"/>
    </location>
</feature>
<protein>
    <recommendedName>
        <fullName evidence="4">YqhR</fullName>
    </recommendedName>
</protein>
<keyword evidence="1" id="KW-1133">Transmembrane helix</keyword>
<evidence type="ECO:0000256" key="1">
    <source>
        <dbReference type="SAM" id="Phobius"/>
    </source>
</evidence>
<feature type="transmembrane region" description="Helical" evidence="1">
    <location>
        <begin position="54"/>
        <end position="85"/>
    </location>
</feature>
<name>F8F5N3_PAEMK</name>